<dbReference type="InterPro" id="IPR050602">
    <property type="entry name" value="Malonyl-ACP_OMT"/>
</dbReference>
<dbReference type="Gene3D" id="3.40.50.150">
    <property type="entry name" value="Vaccinia Virus protein VP39"/>
    <property type="match status" value="1"/>
</dbReference>
<comment type="pathway">
    <text evidence="2">Cofactor biosynthesis; biotin biosynthesis.</text>
</comment>
<dbReference type="Pfam" id="PF08241">
    <property type="entry name" value="Methyltransf_11"/>
    <property type="match status" value="1"/>
</dbReference>
<dbReference type="UniPathway" id="UPA00078"/>
<dbReference type="EMBL" id="UOFP01000040">
    <property type="protein sequence ID" value="VAW84321.1"/>
    <property type="molecule type" value="Genomic_DNA"/>
</dbReference>
<dbReference type="HAMAP" id="MF_00835">
    <property type="entry name" value="BioC"/>
    <property type="match status" value="1"/>
</dbReference>
<sequence>MFDDRYTIIKTDIRHSFDKAASRYDEVAILQREVAGRLLDRLELIKLKPQRILDLGCGTGLNSQALDKHYKKAQVLSLDLAEGMLNEARKHKSWLNKQRFICGDAEALPLADNSVDLIFSSLTLQWCCDLDSVFKECFRVLKPGGLLMFSTLGPDTLHELRHSWKRVDDNNHVNAFIDMHDIGDAMIRSRLADPVMDVENITMTYSEVMPLMRDLKILGAHNMTQGRSRGLTGKAKIIALSDAYEHYRDKGVLPATYEVVYGHAWAPENKEKIENGANGVFHFPVDQLRKR</sequence>
<evidence type="ECO:0000256" key="3">
    <source>
        <dbReference type="ARBA" id="ARBA00012327"/>
    </source>
</evidence>
<protein>
    <recommendedName>
        <fullName evidence="3">malonyl-[acyl-carrier protein] O-methyltransferase</fullName>
        <ecNumber evidence="3">2.1.1.197</ecNumber>
    </recommendedName>
</protein>
<comment type="catalytic activity">
    <reaction evidence="1">
        <text>malonyl-[ACP] + S-adenosyl-L-methionine = malonyl-[ACP] methyl ester + S-adenosyl-L-homocysteine</text>
        <dbReference type="Rhea" id="RHEA:17105"/>
        <dbReference type="Rhea" id="RHEA-COMP:9623"/>
        <dbReference type="Rhea" id="RHEA-COMP:9954"/>
        <dbReference type="ChEBI" id="CHEBI:57856"/>
        <dbReference type="ChEBI" id="CHEBI:59789"/>
        <dbReference type="ChEBI" id="CHEBI:78449"/>
        <dbReference type="ChEBI" id="CHEBI:78845"/>
        <dbReference type="EC" id="2.1.1.197"/>
    </reaction>
</comment>
<proteinExistence type="inferred from homology"/>
<dbReference type="PANTHER" id="PTHR13090">
    <property type="entry name" value="ARGININE-HYDROXYLASE NDUFAF5, MITOCHONDRIAL"/>
    <property type="match status" value="1"/>
</dbReference>
<dbReference type="InterPro" id="IPR029063">
    <property type="entry name" value="SAM-dependent_MTases_sf"/>
</dbReference>
<dbReference type="InterPro" id="IPR013216">
    <property type="entry name" value="Methyltransf_11"/>
</dbReference>
<dbReference type="GO" id="GO:0008757">
    <property type="term" value="F:S-adenosylmethionine-dependent methyltransferase activity"/>
    <property type="evidence" value="ECO:0007669"/>
    <property type="project" value="InterPro"/>
</dbReference>
<dbReference type="GO" id="GO:0010340">
    <property type="term" value="F:carboxyl-O-methyltransferase activity"/>
    <property type="evidence" value="ECO:0007669"/>
    <property type="project" value="InterPro"/>
</dbReference>
<accession>A0A3B0YY32</accession>
<evidence type="ECO:0000313" key="9">
    <source>
        <dbReference type="EMBL" id="VAW84321.1"/>
    </source>
</evidence>
<dbReference type="GO" id="GO:0032259">
    <property type="term" value="P:methylation"/>
    <property type="evidence" value="ECO:0007669"/>
    <property type="project" value="UniProtKB-KW"/>
</dbReference>
<dbReference type="PANTHER" id="PTHR13090:SF1">
    <property type="entry name" value="ARGININE-HYDROXYLASE NDUFAF5, MITOCHONDRIAL"/>
    <property type="match status" value="1"/>
</dbReference>
<evidence type="ECO:0000256" key="2">
    <source>
        <dbReference type="ARBA" id="ARBA00004746"/>
    </source>
</evidence>
<evidence type="ECO:0000256" key="7">
    <source>
        <dbReference type="ARBA" id="ARBA00022756"/>
    </source>
</evidence>
<evidence type="ECO:0000256" key="5">
    <source>
        <dbReference type="ARBA" id="ARBA00022679"/>
    </source>
</evidence>
<name>A0A3B0YY32_9ZZZZ</name>
<evidence type="ECO:0000256" key="6">
    <source>
        <dbReference type="ARBA" id="ARBA00022691"/>
    </source>
</evidence>
<dbReference type="EC" id="2.1.1.197" evidence="3"/>
<dbReference type="CDD" id="cd02440">
    <property type="entry name" value="AdoMet_MTases"/>
    <property type="match status" value="1"/>
</dbReference>
<dbReference type="NCBIfam" id="TIGR02072">
    <property type="entry name" value="BioC"/>
    <property type="match status" value="1"/>
</dbReference>
<evidence type="ECO:0000256" key="1">
    <source>
        <dbReference type="ARBA" id="ARBA00000852"/>
    </source>
</evidence>
<dbReference type="GO" id="GO:0102130">
    <property type="term" value="F:malonyl-CoA methyltransferase activity"/>
    <property type="evidence" value="ECO:0007669"/>
    <property type="project" value="UniProtKB-EC"/>
</dbReference>
<evidence type="ECO:0000256" key="4">
    <source>
        <dbReference type="ARBA" id="ARBA00022603"/>
    </source>
</evidence>
<evidence type="ECO:0000259" key="8">
    <source>
        <dbReference type="Pfam" id="PF08241"/>
    </source>
</evidence>
<keyword evidence="5 9" id="KW-0808">Transferase</keyword>
<organism evidence="9">
    <name type="scientific">hydrothermal vent metagenome</name>
    <dbReference type="NCBI Taxonomy" id="652676"/>
    <lineage>
        <taxon>unclassified sequences</taxon>
        <taxon>metagenomes</taxon>
        <taxon>ecological metagenomes</taxon>
    </lineage>
</organism>
<keyword evidence="7" id="KW-0093">Biotin biosynthesis</keyword>
<dbReference type="SUPFAM" id="SSF53335">
    <property type="entry name" value="S-adenosyl-L-methionine-dependent methyltransferases"/>
    <property type="match status" value="1"/>
</dbReference>
<reference evidence="9" key="1">
    <citation type="submission" date="2018-06" db="EMBL/GenBank/DDBJ databases">
        <authorList>
            <person name="Zhirakovskaya E."/>
        </authorList>
    </citation>
    <scope>NUCLEOTIDE SEQUENCE</scope>
</reference>
<feature type="domain" description="Methyltransferase type 11" evidence="8">
    <location>
        <begin position="53"/>
        <end position="149"/>
    </location>
</feature>
<dbReference type="GO" id="GO:0009102">
    <property type="term" value="P:biotin biosynthetic process"/>
    <property type="evidence" value="ECO:0007669"/>
    <property type="project" value="UniProtKB-UniPathway"/>
</dbReference>
<keyword evidence="4 9" id="KW-0489">Methyltransferase</keyword>
<dbReference type="InterPro" id="IPR011814">
    <property type="entry name" value="BioC"/>
</dbReference>
<keyword evidence="6" id="KW-0949">S-adenosyl-L-methionine</keyword>
<dbReference type="AlphaFoldDB" id="A0A3B0YY32"/>
<gene>
    <name evidence="9" type="ORF">MNBD_GAMMA18-1889</name>
</gene>